<dbReference type="EMBL" id="RCCB01000010">
    <property type="protein sequence ID" value="RLJ34672.1"/>
    <property type="molecule type" value="Genomic_DNA"/>
</dbReference>
<sequence length="146" mass="16777">MKKGVLLLFAAVVTIACNQNVSKEDAKKLNGYWEIEKVILADGSEKDYKINTTYDFFEIGNNYKGFRKKVSPQLDGKFLTDDTSEAVEIVEKNGKVYLDYKTDYAKWEEELKSVSENQMTIVNPQKIEYQYKRATPINLLDGKEAK</sequence>
<accession>A0A497UV88</accession>
<reference evidence="1 3" key="1">
    <citation type="submission" date="2017-12" db="EMBL/GenBank/DDBJ databases">
        <title>Genomic Encyclopedia of Type Strains, Phase III (KMG-III): the genomes of soil and plant-associated and newly described type strains.</title>
        <authorList>
            <person name="Whitman W."/>
        </authorList>
    </citation>
    <scope>NUCLEOTIDE SEQUENCE [LARGE SCALE GENOMIC DNA]</scope>
    <source>
        <strain evidence="1 3">IP-10</strain>
    </source>
</reference>
<gene>
    <name evidence="1" type="ORF">B0G92_1472</name>
    <name evidence="2" type="ORF">CLV50_0032</name>
</gene>
<name>A0A497UV88_9FLAO</name>
<reference evidence="2 4" key="2">
    <citation type="submission" date="2018-10" db="EMBL/GenBank/DDBJ databases">
        <title>Genomic Encyclopedia of Archaeal and Bacterial Type Strains, Phase II (KMG-II): from individual species to whole genera.</title>
        <authorList>
            <person name="Goeker M."/>
        </authorList>
    </citation>
    <scope>NUCLEOTIDE SEQUENCE [LARGE SCALE GENOMIC DNA]</scope>
    <source>
        <strain evidence="2 4">DSM 21886</strain>
    </source>
</reference>
<evidence type="ECO:0008006" key="5">
    <source>
        <dbReference type="Google" id="ProtNLM"/>
    </source>
</evidence>
<evidence type="ECO:0000313" key="2">
    <source>
        <dbReference type="EMBL" id="RLJ34672.1"/>
    </source>
</evidence>
<dbReference type="PROSITE" id="PS51257">
    <property type="entry name" value="PROKAR_LIPOPROTEIN"/>
    <property type="match status" value="1"/>
</dbReference>
<dbReference type="Proteomes" id="UP000233767">
    <property type="component" value="Unassembled WGS sequence"/>
</dbReference>
<organism evidence="2 4">
    <name type="scientific">Flavobacterium lindanitolerans</name>
    <dbReference type="NCBI Taxonomy" id="428988"/>
    <lineage>
        <taxon>Bacteria</taxon>
        <taxon>Pseudomonadati</taxon>
        <taxon>Bacteroidota</taxon>
        <taxon>Flavobacteriia</taxon>
        <taxon>Flavobacteriales</taxon>
        <taxon>Flavobacteriaceae</taxon>
        <taxon>Flavobacterium</taxon>
    </lineage>
</organism>
<dbReference type="EMBL" id="PJND01000007">
    <property type="protein sequence ID" value="PKW29827.1"/>
    <property type="molecule type" value="Genomic_DNA"/>
</dbReference>
<dbReference type="AlphaFoldDB" id="A0A497UV88"/>
<comment type="caution">
    <text evidence="2">The sequence shown here is derived from an EMBL/GenBank/DDBJ whole genome shotgun (WGS) entry which is preliminary data.</text>
</comment>
<dbReference type="RefSeq" id="WP_056069915.1">
    <property type="nucleotide sequence ID" value="NZ_JAEUTX010000034.1"/>
</dbReference>
<evidence type="ECO:0000313" key="4">
    <source>
        <dbReference type="Proteomes" id="UP000275027"/>
    </source>
</evidence>
<proteinExistence type="predicted"/>
<evidence type="ECO:0000313" key="1">
    <source>
        <dbReference type="EMBL" id="PKW29827.1"/>
    </source>
</evidence>
<evidence type="ECO:0000313" key="3">
    <source>
        <dbReference type="Proteomes" id="UP000233767"/>
    </source>
</evidence>
<dbReference type="Proteomes" id="UP000275027">
    <property type="component" value="Unassembled WGS sequence"/>
</dbReference>
<keyword evidence="3" id="KW-1185">Reference proteome</keyword>
<protein>
    <recommendedName>
        <fullName evidence="5">Lipocalin-like protein</fullName>
    </recommendedName>
</protein>